<name>A0A6P6DW30_OCTDE</name>
<dbReference type="Proteomes" id="UP000515203">
    <property type="component" value="Unplaced"/>
</dbReference>
<dbReference type="PANTHER" id="PTHR24253:SF42">
    <property type="entry name" value="PROTEASE, SERINE 47"/>
    <property type="match status" value="1"/>
</dbReference>
<accession>A0A6P6DW30</accession>
<evidence type="ECO:0000313" key="4">
    <source>
        <dbReference type="RefSeq" id="XP_023564279.1"/>
    </source>
</evidence>
<feature type="domain" description="Peptidase S1" evidence="2">
    <location>
        <begin position="12"/>
        <end position="85"/>
    </location>
</feature>
<dbReference type="PROSITE" id="PS50240">
    <property type="entry name" value="TRYPSIN_DOM"/>
    <property type="match status" value="1"/>
</dbReference>
<dbReference type="GO" id="GO:0004252">
    <property type="term" value="F:serine-type endopeptidase activity"/>
    <property type="evidence" value="ECO:0007669"/>
    <property type="project" value="InterPro"/>
</dbReference>
<dbReference type="SUPFAM" id="SSF50494">
    <property type="entry name" value="Trypsin-like serine proteases"/>
    <property type="match status" value="1"/>
</dbReference>
<dbReference type="RefSeq" id="XP_023564279.1">
    <property type="nucleotide sequence ID" value="XM_023708511.1"/>
</dbReference>
<dbReference type="GeneID" id="111814626"/>
<gene>
    <name evidence="4" type="primary">LOC111814626</name>
</gene>
<dbReference type="GO" id="GO:0006508">
    <property type="term" value="P:proteolysis"/>
    <property type="evidence" value="ECO:0007669"/>
    <property type="project" value="InterPro"/>
</dbReference>
<evidence type="ECO:0000256" key="1">
    <source>
        <dbReference type="ARBA" id="ARBA00023157"/>
    </source>
</evidence>
<dbReference type="AlphaFoldDB" id="A0A6P6DW30"/>
<dbReference type="InParanoid" id="A0A6P6DW30"/>
<dbReference type="Pfam" id="PF00089">
    <property type="entry name" value="Trypsin"/>
    <property type="match status" value="1"/>
</dbReference>
<dbReference type="InterPro" id="IPR001254">
    <property type="entry name" value="Trypsin_dom"/>
</dbReference>
<dbReference type="OrthoDB" id="546450at2759"/>
<evidence type="ECO:0000259" key="2">
    <source>
        <dbReference type="PROSITE" id="PS50240"/>
    </source>
</evidence>
<organism evidence="3 4">
    <name type="scientific">Octodon degus</name>
    <name type="common">Degu</name>
    <name type="synonym">Sciurus degus</name>
    <dbReference type="NCBI Taxonomy" id="10160"/>
    <lineage>
        <taxon>Eukaryota</taxon>
        <taxon>Metazoa</taxon>
        <taxon>Chordata</taxon>
        <taxon>Craniata</taxon>
        <taxon>Vertebrata</taxon>
        <taxon>Euteleostomi</taxon>
        <taxon>Mammalia</taxon>
        <taxon>Eutheria</taxon>
        <taxon>Euarchontoglires</taxon>
        <taxon>Glires</taxon>
        <taxon>Rodentia</taxon>
        <taxon>Hystricomorpha</taxon>
        <taxon>Octodontidae</taxon>
        <taxon>Octodon</taxon>
    </lineage>
</organism>
<keyword evidence="1" id="KW-1015">Disulfide bond</keyword>
<dbReference type="PROSITE" id="PS00135">
    <property type="entry name" value="TRYPSIN_SER"/>
    <property type="match status" value="1"/>
</dbReference>
<evidence type="ECO:0000313" key="3">
    <source>
        <dbReference type="Proteomes" id="UP000515203"/>
    </source>
</evidence>
<reference evidence="4" key="1">
    <citation type="submission" date="2025-08" db="UniProtKB">
        <authorList>
            <consortium name="RefSeq"/>
        </authorList>
    </citation>
    <scope>IDENTIFICATION</scope>
</reference>
<dbReference type="InterPro" id="IPR033116">
    <property type="entry name" value="TRYPSIN_SER"/>
</dbReference>
<dbReference type="PANTHER" id="PTHR24253">
    <property type="entry name" value="TRANSMEMBRANE PROTEASE SERINE"/>
    <property type="match status" value="1"/>
</dbReference>
<dbReference type="Gene3D" id="2.40.10.10">
    <property type="entry name" value="Trypsin-like serine proteases"/>
    <property type="match status" value="1"/>
</dbReference>
<sequence length="138" mass="14723">MYPPPPKGEPGPVYAVKEDMLCAESFQESRSICRGDSGGPLVCPVGGVWYLIGITSWSSGCEGTPAPSVFTNVTYLANWIEEKKQATPDPDIALAPPQEEAPALTTLDSQGCVLNSKSFGILMSSQMFLLQLTLLGNL</sequence>
<dbReference type="InterPro" id="IPR009003">
    <property type="entry name" value="Peptidase_S1_PA"/>
</dbReference>
<protein>
    <submittedName>
        <fullName evidence="4">Serine protease 40-like</fullName>
    </submittedName>
</protein>
<dbReference type="InterPro" id="IPR043504">
    <property type="entry name" value="Peptidase_S1_PA_chymotrypsin"/>
</dbReference>
<keyword evidence="3" id="KW-1185">Reference proteome</keyword>
<proteinExistence type="predicted"/>